<keyword evidence="1" id="KW-0472">Membrane</keyword>
<proteinExistence type="predicted"/>
<evidence type="ECO:0000313" key="3">
    <source>
        <dbReference type="Proteomes" id="UP001595555"/>
    </source>
</evidence>
<evidence type="ECO:0000256" key="1">
    <source>
        <dbReference type="SAM" id="Phobius"/>
    </source>
</evidence>
<dbReference type="SUPFAM" id="SSF58113">
    <property type="entry name" value="Apolipoprotein A-I"/>
    <property type="match status" value="1"/>
</dbReference>
<name>A0ABV7FH14_9GAMM</name>
<organism evidence="2 3">
    <name type="scientific">Cellvibrio fontiphilus</name>
    <dbReference type="NCBI Taxonomy" id="1815559"/>
    <lineage>
        <taxon>Bacteria</taxon>
        <taxon>Pseudomonadati</taxon>
        <taxon>Pseudomonadota</taxon>
        <taxon>Gammaproteobacteria</taxon>
        <taxon>Cellvibrionales</taxon>
        <taxon>Cellvibrionaceae</taxon>
        <taxon>Cellvibrio</taxon>
    </lineage>
</organism>
<keyword evidence="1" id="KW-1133">Transmembrane helix</keyword>
<comment type="caution">
    <text evidence="2">The sequence shown here is derived from an EMBL/GenBank/DDBJ whole genome shotgun (WGS) entry which is preliminary data.</text>
</comment>
<keyword evidence="3" id="KW-1185">Reference proteome</keyword>
<evidence type="ECO:0000313" key="2">
    <source>
        <dbReference type="EMBL" id="MFC3116910.1"/>
    </source>
</evidence>
<gene>
    <name evidence="2" type="ORF">ACFODX_15180</name>
</gene>
<sequence>MNMHNTGGAMKAMSFLGRIKKRTWIIIGVVILTLVALLLWLLISIAAWLWGKASSGDMGSLIPENALAQLQQLSPELAQSLEEVTQPLTELAQPLEQLGQPLEQLKQPLQELTQPLENVVPEVKAQAQAQALELVEQAQNVVPELKNQVEQMMPNIDLNKALPERDVSGIDPGPVARFPGLVRTAFARDGELLTVDYEGRAALTDALDHYLKGFVDAGFSHEVLRADGNAEVHKFVQGDSAIQLSLLQTATNRLYVQLKQTP</sequence>
<reference evidence="3" key="1">
    <citation type="journal article" date="2019" name="Int. J. Syst. Evol. Microbiol.">
        <title>The Global Catalogue of Microorganisms (GCM) 10K type strain sequencing project: providing services to taxonomists for standard genome sequencing and annotation.</title>
        <authorList>
            <consortium name="The Broad Institute Genomics Platform"/>
            <consortium name="The Broad Institute Genome Sequencing Center for Infectious Disease"/>
            <person name="Wu L."/>
            <person name="Ma J."/>
        </authorList>
    </citation>
    <scope>NUCLEOTIDE SEQUENCE [LARGE SCALE GENOMIC DNA]</scope>
    <source>
        <strain evidence="3">KCTC 52237</strain>
    </source>
</reference>
<keyword evidence="1" id="KW-0812">Transmembrane</keyword>
<feature type="transmembrane region" description="Helical" evidence="1">
    <location>
        <begin position="23"/>
        <end position="50"/>
    </location>
</feature>
<protein>
    <submittedName>
        <fullName evidence="2">Uncharacterized protein</fullName>
    </submittedName>
</protein>
<dbReference type="RefSeq" id="WP_378120668.1">
    <property type="nucleotide sequence ID" value="NZ_JBHRTF010000006.1"/>
</dbReference>
<accession>A0ABV7FH14</accession>
<dbReference type="Proteomes" id="UP001595555">
    <property type="component" value="Unassembled WGS sequence"/>
</dbReference>
<dbReference type="EMBL" id="JBHRTF010000006">
    <property type="protein sequence ID" value="MFC3116910.1"/>
    <property type="molecule type" value="Genomic_DNA"/>
</dbReference>